<keyword evidence="8" id="KW-0545">Nucleotide biosynthesis</keyword>
<keyword evidence="22" id="KW-0326">Glycosidase</keyword>
<feature type="compositionally biased region" description="Polar residues" evidence="23">
    <location>
        <begin position="406"/>
        <end position="418"/>
    </location>
</feature>
<organism evidence="25 26">
    <name type="scientific">Podila minutissima</name>
    <dbReference type="NCBI Taxonomy" id="64525"/>
    <lineage>
        <taxon>Eukaryota</taxon>
        <taxon>Fungi</taxon>
        <taxon>Fungi incertae sedis</taxon>
        <taxon>Mucoromycota</taxon>
        <taxon>Mortierellomycotina</taxon>
        <taxon>Mortierellomycetes</taxon>
        <taxon>Mortierellales</taxon>
        <taxon>Mortierellaceae</taxon>
        <taxon>Podila</taxon>
    </lineage>
</organism>
<evidence type="ECO:0000256" key="18">
    <source>
        <dbReference type="ARBA" id="ARBA00049535"/>
    </source>
</evidence>
<evidence type="ECO:0000256" key="19">
    <source>
        <dbReference type="PIRSR" id="PIRSR601382-1"/>
    </source>
</evidence>
<dbReference type="InterPro" id="IPR050749">
    <property type="entry name" value="Glycosyl_Hydrolase_47"/>
</dbReference>
<proteinExistence type="inferred from homology"/>
<dbReference type="PANTHER" id="PTHR11742">
    <property type="entry name" value="MANNOSYL-OLIGOSACCHARIDE ALPHA-1,2-MANNOSIDASE-RELATED"/>
    <property type="match status" value="1"/>
</dbReference>
<feature type="domain" description="Ribose-phosphate pyrophosphokinase N-terminal" evidence="24">
    <location>
        <begin position="6"/>
        <end position="122"/>
    </location>
</feature>
<dbReference type="EMBL" id="JAAAUY010000238">
    <property type="protein sequence ID" value="KAF9332804.1"/>
    <property type="molecule type" value="Genomic_DNA"/>
</dbReference>
<keyword evidence="11 22" id="KW-0378">Hydrolase</keyword>
<evidence type="ECO:0000313" key="26">
    <source>
        <dbReference type="Proteomes" id="UP000696485"/>
    </source>
</evidence>
<evidence type="ECO:0000256" key="2">
    <source>
        <dbReference type="ARBA" id="ARBA00004922"/>
    </source>
</evidence>
<dbReference type="GO" id="GO:0009165">
    <property type="term" value="P:nucleotide biosynthetic process"/>
    <property type="evidence" value="ECO:0007669"/>
    <property type="project" value="UniProtKB-KW"/>
</dbReference>
<dbReference type="PRINTS" id="PR00747">
    <property type="entry name" value="GLYHDRLASE47"/>
</dbReference>
<name>A0A9P5SPG0_9FUNG</name>
<keyword evidence="13" id="KW-0067">ATP-binding</keyword>
<dbReference type="GO" id="GO:0004571">
    <property type="term" value="F:mannosyl-oligosaccharide 1,2-alpha-mannosidase activity"/>
    <property type="evidence" value="ECO:0007669"/>
    <property type="project" value="UniProtKB-EC"/>
</dbReference>
<feature type="active site" evidence="19">
    <location>
        <position position="766"/>
    </location>
</feature>
<evidence type="ECO:0000256" key="7">
    <source>
        <dbReference type="ARBA" id="ARBA00022723"/>
    </source>
</evidence>
<dbReference type="GO" id="GO:0009156">
    <property type="term" value="P:ribonucleoside monophosphate biosynthetic process"/>
    <property type="evidence" value="ECO:0007669"/>
    <property type="project" value="InterPro"/>
</dbReference>
<dbReference type="InterPro" id="IPR000842">
    <property type="entry name" value="PRib_PP_synth_CS"/>
</dbReference>
<evidence type="ECO:0000256" key="6">
    <source>
        <dbReference type="ARBA" id="ARBA00022679"/>
    </source>
</evidence>
<dbReference type="PANTHER" id="PTHR11742:SF55">
    <property type="entry name" value="ENDOPLASMIC RETICULUM MANNOSYL-OLIGOSACCHARIDE 1,2-ALPHA-MANNOSIDASE"/>
    <property type="match status" value="1"/>
</dbReference>
<evidence type="ECO:0000256" key="9">
    <source>
        <dbReference type="ARBA" id="ARBA00022741"/>
    </source>
</evidence>
<evidence type="ECO:0000256" key="21">
    <source>
        <dbReference type="PIRSR" id="PIRSR601382-3"/>
    </source>
</evidence>
<evidence type="ECO:0000256" key="20">
    <source>
        <dbReference type="PIRSR" id="PIRSR601382-2"/>
    </source>
</evidence>
<evidence type="ECO:0000256" key="4">
    <source>
        <dbReference type="ARBA" id="ARBA00006478"/>
    </source>
</evidence>
<comment type="cofactor">
    <cofactor evidence="1 20">
        <name>Ca(2+)</name>
        <dbReference type="ChEBI" id="CHEBI:29108"/>
    </cofactor>
</comment>
<feature type="compositionally biased region" description="Acidic residues" evidence="23">
    <location>
        <begin position="1088"/>
        <end position="1108"/>
    </location>
</feature>
<feature type="active site" description="Proton donor" evidence="19">
    <location>
        <position position="634"/>
    </location>
</feature>
<dbReference type="EC" id="3.2.1.-" evidence="22"/>
<evidence type="ECO:0000256" key="15">
    <source>
        <dbReference type="ARBA" id="ARBA00023157"/>
    </source>
</evidence>
<keyword evidence="12 20" id="KW-0106">Calcium</keyword>
<dbReference type="GO" id="GO:0005975">
    <property type="term" value="P:carbohydrate metabolic process"/>
    <property type="evidence" value="ECO:0007669"/>
    <property type="project" value="InterPro"/>
</dbReference>
<feature type="active site" evidence="19">
    <location>
        <position position="930"/>
    </location>
</feature>
<dbReference type="GO" id="GO:0000287">
    <property type="term" value="F:magnesium ion binding"/>
    <property type="evidence" value="ECO:0007669"/>
    <property type="project" value="InterPro"/>
</dbReference>
<dbReference type="GO" id="GO:0006015">
    <property type="term" value="P:5-phosphoribose 1-diphosphate biosynthetic process"/>
    <property type="evidence" value="ECO:0007669"/>
    <property type="project" value="UniProtKB-ARBA"/>
</dbReference>
<evidence type="ECO:0000256" key="16">
    <source>
        <dbReference type="ARBA" id="ARBA00047669"/>
    </source>
</evidence>
<sequence length="1127" mass="126313">MASNSIKIFAGNSHVELAKLVARRLGTELSKVVVLKYSNQETSVTIGESVRDEDVFIIQSGCGEINDNLMELLIMINACKTASARRITAIIPCFPYARQDKKDKSRAPITAKLIANMLTVAGANHVITMDLHASQIQGFFNVPVDNLYAEPSTLKYIAEQIPDYKNGVIVSPDAGGAKRATSIADRLDLDFALIHKERKKANEVSRMVLVGDVKGKIAILVDDMADTCGTLGLAAKTLAENGALKVYAIVTHGILCGKAVQVINDSVLTKVVVTNTVPHDDKKKICPKLDTIDISGTLAEAIRRTHNGESVSFLFSHAVRQDQESLIAISNRRQDIPSSTQYQLEFEYQDDISSESSYTASDNELGEQEEPVFATPDSAGLDAAPAPAPAEEEAVEDSSSKDDVSGISQVPEPSSLSSHLRLRKPVYTSDDEEDKEREGDHHRELSHLSQTSLHGEEDMFKCQDRGPVIPLHVDGDDKYGKVPLSGRTQGRRWFRVRYAAIALGLITLGYLTLSSSNKDQRSWSLNGTSSGKRKQWSGNITNPEIWEERKEKVKEAFQHSWAAYKRDAWGKDEYHPISQKGSNMLQNGEGFGFTIVDSLDTMLLMGLEDEFQEARVWIRDHLSFNQDAEVNLFETTIRVLGGLLAAYDQSGQDKVFLKKAVDLADRLMGAFDTKSGIPYASVHLGKSHGVPGHVGGLSSTSEVSTLQLEFKYLSFLTGDDKYWKVVEKVMFKMREMEDLDGLVPIYISPTLGEYHGPEIRLGSRGDSYYEYLIKQYLQTGKKEPVYKEMYDRTIVGVKKHLLGRTVPQNLLFVGEISTHNPQFLSPKMDHLVCFLGGTMALASTEGRALDPATFPRSNFSKLQEEDFKMGEELTESCYEMYRQTETGLAAEIVYWVEKLEQVEHKQEPEYFAGSDFIINNRDGHNWLRPETVESLFYLWRLTKNEMYREWGWKIFEAIEKHSRVSTGGYSSIHDIRRKDHIEYSDKMETFFLAETLKYLYLLFGPEEVLPLDQYVFNTEAHPLPVFTPPERLLVGSQHLDDVKKPEREAEALPSENRHTVADSLPIPFEELKEADDIDQALEDIVVDEAGEEEASEVEVEYEESDAEAVGEGPEVDSTQQENVEPFL</sequence>
<dbReference type="InterPro" id="IPR000836">
    <property type="entry name" value="PRTase_dom"/>
</dbReference>
<evidence type="ECO:0000256" key="22">
    <source>
        <dbReference type="RuleBase" id="RU361193"/>
    </source>
</evidence>
<dbReference type="Pfam" id="PF01532">
    <property type="entry name" value="Glyco_hydro_47"/>
    <property type="match status" value="1"/>
</dbReference>
<feature type="region of interest" description="Disordered" evidence="23">
    <location>
        <begin position="349"/>
        <end position="454"/>
    </location>
</feature>
<dbReference type="GO" id="GO:0005783">
    <property type="term" value="C:endoplasmic reticulum"/>
    <property type="evidence" value="ECO:0007669"/>
    <property type="project" value="TreeGrafter"/>
</dbReference>
<evidence type="ECO:0000256" key="17">
    <source>
        <dbReference type="ARBA" id="ARBA00048605"/>
    </source>
</evidence>
<dbReference type="Pfam" id="PF14572">
    <property type="entry name" value="Pribosyl_synth"/>
    <property type="match status" value="2"/>
</dbReference>
<evidence type="ECO:0000313" key="25">
    <source>
        <dbReference type="EMBL" id="KAF9332804.1"/>
    </source>
</evidence>
<dbReference type="GO" id="GO:0016301">
    <property type="term" value="F:kinase activity"/>
    <property type="evidence" value="ECO:0007669"/>
    <property type="project" value="UniProtKB-KW"/>
</dbReference>
<dbReference type="GO" id="GO:0004749">
    <property type="term" value="F:ribose phosphate diphosphokinase activity"/>
    <property type="evidence" value="ECO:0007669"/>
    <property type="project" value="UniProtKB-EC"/>
</dbReference>
<keyword evidence="26" id="KW-1185">Reference proteome</keyword>
<evidence type="ECO:0000256" key="14">
    <source>
        <dbReference type="ARBA" id="ARBA00022842"/>
    </source>
</evidence>
<dbReference type="InterPro" id="IPR029099">
    <property type="entry name" value="Pribosyltran_N"/>
</dbReference>
<dbReference type="Gene3D" id="3.40.50.2020">
    <property type="match status" value="2"/>
</dbReference>
<dbReference type="NCBIfam" id="TIGR01251">
    <property type="entry name" value="ribP_PPkin"/>
    <property type="match status" value="1"/>
</dbReference>
<evidence type="ECO:0000256" key="5">
    <source>
        <dbReference type="ARBA" id="ARBA00007658"/>
    </source>
</evidence>
<keyword evidence="10" id="KW-0418">Kinase</keyword>
<evidence type="ECO:0000256" key="11">
    <source>
        <dbReference type="ARBA" id="ARBA00022801"/>
    </source>
</evidence>
<feature type="region of interest" description="Disordered" evidence="23">
    <location>
        <begin position="1088"/>
        <end position="1127"/>
    </location>
</feature>
<keyword evidence="9" id="KW-0547">Nucleotide-binding</keyword>
<gene>
    <name evidence="25" type="ORF">BG006_004302</name>
</gene>
<feature type="region of interest" description="Disordered" evidence="23">
    <location>
        <begin position="519"/>
        <end position="538"/>
    </location>
</feature>
<feature type="binding site" evidence="20">
    <location>
        <position position="1018"/>
    </location>
    <ligand>
        <name>Ca(2+)</name>
        <dbReference type="ChEBI" id="CHEBI:29108"/>
    </ligand>
</feature>
<feature type="disulfide bond" evidence="21">
    <location>
        <begin position="833"/>
        <end position="877"/>
    </location>
</feature>
<feature type="active site" description="Proton donor" evidence="19">
    <location>
        <position position="891"/>
    </location>
</feature>
<dbReference type="AlphaFoldDB" id="A0A9P5SPG0"/>
<comment type="catalytic activity">
    <reaction evidence="16">
        <text>N(4)-(alpha-D-Man-(1-&gt;2)-alpha-D-Man-(1-&gt;2)-alpha-D-Man-(1-&gt;3)-[alpha-D-Man-(1-&gt;3)-[alpha-D-Man-(1-&gt;2)-alpha-D-Man-(1-&gt;6)]-alpha-D-Man-(1-&gt;6)]-beta-D-Man-(1-&gt;4)-beta-D-GlcNAc-(1-&gt;4)-beta-D-GlcNAc)-L-asparaginyl-[protein] (N-glucan mannose isomer 8A1,2,3B1,3) + 3 H2O = N(4)-(alpha-D-Man-(1-&gt;3)-[alpha-D-Man-(1-&gt;3)-[alpha-D-Man-(1-&gt;6)]-alpha-D-Man-(1-&gt;6)]-beta-D-Man-(1-&gt;4)-beta-D-GlcNAc-(1-&gt;4)-beta-D-GlcNAc)-L-asparaginyl-[protein] (N-glucan mannose isomer 5A1,2) + 3 beta-D-mannose</text>
        <dbReference type="Rhea" id="RHEA:56028"/>
        <dbReference type="Rhea" id="RHEA-COMP:14358"/>
        <dbReference type="Rhea" id="RHEA-COMP:14367"/>
        <dbReference type="ChEBI" id="CHEBI:15377"/>
        <dbReference type="ChEBI" id="CHEBI:28563"/>
        <dbReference type="ChEBI" id="CHEBI:59087"/>
        <dbReference type="ChEBI" id="CHEBI:60628"/>
        <dbReference type="EC" id="3.2.1.113"/>
    </reaction>
</comment>
<dbReference type="Pfam" id="PF13793">
    <property type="entry name" value="Pribosyltran_N"/>
    <property type="match status" value="1"/>
</dbReference>
<evidence type="ECO:0000259" key="24">
    <source>
        <dbReference type="Pfam" id="PF13793"/>
    </source>
</evidence>
<evidence type="ECO:0000256" key="8">
    <source>
        <dbReference type="ARBA" id="ARBA00022727"/>
    </source>
</evidence>
<evidence type="ECO:0000256" key="12">
    <source>
        <dbReference type="ARBA" id="ARBA00022837"/>
    </source>
</evidence>
<feature type="compositionally biased region" description="Low complexity" evidence="23">
    <location>
        <begin position="376"/>
        <end position="385"/>
    </location>
</feature>
<comment type="pathway">
    <text evidence="3">Metabolic intermediate biosynthesis; 5-phospho-alpha-D-ribose 1-diphosphate biosynthesis; 5-phospho-alpha-D-ribose 1-diphosphate from D-ribose 5-phosphate (route I): step 1/1.</text>
</comment>
<dbReference type="FunFam" id="3.40.50.2020:FF:000005">
    <property type="entry name" value="Ribose-phosphate pyrophosphokinase 1"/>
    <property type="match status" value="1"/>
</dbReference>
<keyword evidence="7 20" id="KW-0479">Metal-binding</keyword>
<comment type="pathway">
    <text evidence="2">Protein modification; protein glycosylation.</text>
</comment>
<dbReference type="SMART" id="SM01400">
    <property type="entry name" value="Pribosyltran_N"/>
    <property type="match status" value="1"/>
</dbReference>
<dbReference type="NCBIfam" id="NF002320">
    <property type="entry name" value="PRK01259.1"/>
    <property type="match status" value="1"/>
</dbReference>
<keyword evidence="15 21" id="KW-1015">Disulfide bond</keyword>
<evidence type="ECO:0000256" key="10">
    <source>
        <dbReference type="ARBA" id="ARBA00022777"/>
    </source>
</evidence>
<dbReference type="SUPFAM" id="SSF53271">
    <property type="entry name" value="PRTase-like"/>
    <property type="match status" value="1"/>
</dbReference>
<evidence type="ECO:0000256" key="1">
    <source>
        <dbReference type="ARBA" id="ARBA00001913"/>
    </source>
</evidence>
<dbReference type="GO" id="GO:0016020">
    <property type="term" value="C:membrane"/>
    <property type="evidence" value="ECO:0007669"/>
    <property type="project" value="InterPro"/>
</dbReference>
<evidence type="ECO:0000256" key="23">
    <source>
        <dbReference type="SAM" id="MobiDB-lite"/>
    </source>
</evidence>
<comment type="similarity">
    <text evidence="5 22">Belongs to the glycosyl hydrolase 47 family.</text>
</comment>
<dbReference type="Gene3D" id="1.50.10.10">
    <property type="match status" value="1"/>
</dbReference>
<dbReference type="InterPro" id="IPR005946">
    <property type="entry name" value="Rib-P_diPkinase"/>
</dbReference>
<dbReference type="GO" id="GO:0005509">
    <property type="term" value="F:calcium ion binding"/>
    <property type="evidence" value="ECO:0007669"/>
    <property type="project" value="InterPro"/>
</dbReference>
<dbReference type="InterPro" id="IPR036026">
    <property type="entry name" value="Seven-hairpin_glycosidases"/>
</dbReference>
<comment type="catalytic activity">
    <reaction evidence="18">
        <text>D-ribose 5-phosphate + ATP = 5-phospho-alpha-D-ribose 1-diphosphate + AMP + H(+)</text>
        <dbReference type="Rhea" id="RHEA:15609"/>
        <dbReference type="ChEBI" id="CHEBI:15378"/>
        <dbReference type="ChEBI" id="CHEBI:30616"/>
        <dbReference type="ChEBI" id="CHEBI:58017"/>
        <dbReference type="ChEBI" id="CHEBI:78346"/>
        <dbReference type="ChEBI" id="CHEBI:456215"/>
        <dbReference type="EC" id="2.7.6.1"/>
    </reaction>
</comment>
<evidence type="ECO:0000256" key="3">
    <source>
        <dbReference type="ARBA" id="ARBA00004996"/>
    </source>
</evidence>
<dbReference type="GO" id="GO:0036503">
    <property type="term" value="P:ERAD pathway"/>
    <property type="evidence" value="ECO:0007669"/>
    <property type="project" value="UniProtKB-ARBA"/>
</dbReference>
<dbReference type="Proteomes" id="UP000696485">
    <property type="component" value="Unassembled WGS sequence"/>
</dbReference>
<dbReference type="CDD" id="cd06223">
    <property type="entry name" value="PRTases_typeI"/>
    <property type="match status" value="1"/>
</dbReference>
<keyword evidence="6" id="KW-0808">Transferase</keyword>
<comment type="caution">
    <text evidence="25">The sequence shown here is derived from an EMBL/GenBank/DDBJ whole genome shotgun (WGS) entry which is preliminary data.</text>
</comment>
<dbReference type="PROSITE" id="PS00114">
    <property type="entry name" value="PRPP_SYNTHASE"/>
    <property type="match status" value="1"/>
</dbReference>
<feature type="compositionally biased region" description="Polar residues" evidence="23">
    <location>
        <begin position="1116"/>
        <end position="1127"/>
    </location>
</feature>
<comment type="catalytic activity">
    <reaction evidence="17">
        <text>N(4)-(alpha-D-Man-(1-&gt;2)-alpha-D-Man-(1-&gt;2)-alpha-D-Man-(1-&gt;3)-[alpha-D-Man-(1-&gt;2)-alpha-D-Man-(1-&gt;3)-[alpha-D-Man-(1-&gt;2)-alpha-D-Man-(1-&gt;6)]-alpha-D-Man-(1-&gt;6)]-beta-D-Man-(1-&gt;4)-beta-D-GlcNAc-(1-&gt;4)-beta-D-GlcNAc)-L-asparaginyl-[protein] (N-glucan mannose isomer 9A1,2,3B1,2,3) + 4 H2O = N(4)-(alpha-D-Man-(1-&gt;3)-[alpha-D-Man-(1-&gt;3)-[alpha-D-Man-(1-&gt;6)]-alpha-D-Man-(1-&gt;6)]-beta-D-Man-(1-&gt;4)-beta-D-GlcNAc-(1-&gt;4)-beta-D-GlcNAc)-L-asparaginyl-[protein] (N-glucan mannose isomer 5A1,2) + 4 beta-D-mannose</text>
        <dbReference type="Rhea" id="RHEA:56008"/>
        <dbReference type="Rhea" id="RHEA-COMP:14356"/>
        <dbReference type="Rhea" id="RHEA-COMP:14367"/>
        <dbReference type="ChEBI" id="CHEBI:15377"/>
        <dbReference type="ChEBI" id="CHEBI:28563"/>
        <dbReference type="ChEBI" id="CHEBI:59087"/>
        <dbReference type="ChEBI" id="CHEBI:139493"/>
        <dbReference type="EC" id="3.2.1.113"/>
    </reaction>
</comment>
<dbReference type="InterPro" id="IPR001382">
    <property type="entry name" value="Glyco_hydro_47"/>
</dbReference>
<accession>A0A9P5SPG0</accession>
<dbReference type="GO" id="GO:0005524">
    <property type="term" value="F:ATP binding"/>
    <property type="evidence" value="ECO:0007669"/>
    <property type="project" value="UniProtKB-KW"/>
</dbReference>
<feature type="compositionally biased region" description="Basic and acidic residues" evidence="23">
    <location>
        <begin position="436"/>
        <end position="446"/>
    </location>
</feature>
<comment type="similarity">
    <text evidence="4">Belongs to the ribose-phosphate pyrophosphokinase family.</text>
</comment>
<dbReference type="SUPFAM" id="SSF48225">
    <property type="entry name" value="Seven-hairpin glycosidases"/>
    <property type="match status" value="1"/>
</dbReference>
<protein>
    <recommendedName>
        <fullName evidence="22">alpha-1,2-Mannosidase</fullName>
        <ecNumber evidence="22">3.2.1.-</ecNumber>
    </recommendedName>
</protein>
<keyword evidence="14" id="KW-0460">Magnesium</keyword>
<reference evidence="25" key="1">
    <citation type="journal article" date="2020" name="Fungal Divers.">
        <title>Resolving the Mortierellaceae phylogeny through synthesis of multi-gene phylogenetics and phylogenomics.</title>
        <authorList>
            <person name="Vandepol N."/>
            <person name="Liber J."/>
            <person name="Desiro A."/>
            <person name="Na H."/>
            <person name="Kennedy M."/>
            <person name="Barry K."/>
            <person name="Grigoriev I.V."/>
            <person name="Miller A.N."/>
            <person name="O'Donnell K."/>
            <person name="Stajich J.E."/>
            <person name="Bonito G."/>
        </authorList>
    </citation>
    <scope>NUCLEOTIDE SEQUENCE</scope>
    <source>
        <strain evidence="25">NVP1</strain>
    </source>
</reference>
<dbReference type="InterPro" id="IPR029057">
    <property type="entry name" value="PRTase-like"/>
</dbReference>
<dbReference type="InterPro" id="IPR012341">
    <property type="entry name" value="6hp_glycosidase-like_sf"/>
</dbReference>
<evidence type="ECO:0000256" key="13">
    <source>
        <dbReference type="ARBA" id="ARBA00022840"/>
    </source>
</evidence>
<dbReference type="GO" id="GO:0002189">
    <property type="term" value="C:ribose phosphate diphosphokinase complex"/>
    <property type="evidence" value="ECO:0007669"/>
    <property type="project" value="UniProtKB-ARBA"/>
</dbReference>
<dbReference type="FunFam" id="3.40.50.2020:FF:000031">
    <property type="entry name" value="Probable PRS4-ribose-phosphate pyrophosphokinase 3"/>
    <property type="match status" value="1"/>
</dbReference>